<comment type="caution">
    <text evidence="1">The sequence shown here is derived from an EMBL/GenBank/DDBJ whole genome shotgun (WGS) entry which is preliminary data.</text>
</comment>
<dbReference type="EMBL" id="CM043021">
    <property type="protein sequence ID" value="KAI4458029.1"/>
    <property type="molecule type" value="Genomic_DNA"/>
</dbReference>
<gene>
    <name evidence="1" type="ORF">MML48_7g00015762</name>
</gene>
<evidence type="ECO:0000313" key="2">
    <source>
        <dbReference type="Proteomes" id="UP001056778"/>
    </source>
</evidence>
<keyword evidence="2" id="KW-1185">Reference proteome</keyword>
<accession>A0ACB9SUM3</accession>
<proteinExistence type="predicted"/>
<sequence length="409" mass="46206">MYPEDQVDYRSFTIHTTRIVERSLNTGNVAKSKSTGRPTVATPDVLNNVNERIAENPHISVRRLTQQIDAEILNIDKEVSNCRNHLCSTIIKSKDEQMDTLNKLIEVHEKRAKDQELIINLLKSDSNIPKNSQYVFIKNNKENKTNDDGALYSNVAKQSPINTKKSSSPATEYTDIKQHNNSEDTTNPGNNEWITQRKRRRPIYGTATETQIKASVKYVDFHVYRLEPQISEQLTHYLQSKGQHSMVLGTMYDIPAKIHYEIFGGNGRLVPAMSLPSLNRYSFTRAPLQTQKRSLYSGLTYNSVAYGVGGQQMLGANNSTMVDRIPLASELFAPAIVKFPAATKGQIEAYMKALDEESKEAEKNMNMQIIVGPQIMLDTEKRTVDPRSVSYVNVKLGGNQNVNYHYTSI</sequence>
<protein>
    <submittedName>
        <fullName evidence="1">Uncharacterized protein</fullName>
    </submittedName>
</protein>
<dbReference type="Proteomes" id="UP001056778">
    <property type="component" value="Chromosome 7"/>
</dbReference>
<name>A0ACB9SUM3_HOLOL</name>
<organism evidence="1 2">
    <name type="scientific">Holotrichia oblita</name>
    <name type="common">Chafer beetle</name>
    <dbReference type="NCBI Taxonomy" id="644536"/>
    <lineage>
        <taxon>Eukaryota</taxon>
        <taxon>Metazoa</taxon>
        <taxon>Ecdysozoa</taxon>
        <taxon>Arthropoda</taxon>
        <taxon>Hexapoda</taxon>
        <taxon>Insecta</taxon>
        <taxon>Pterygota</taxon>
        <taxon>Neoptera</taxon>
        <taxon>Endopterygota</taxon>
        <taxon>Coleoptera</taxon>
        <taxon>Polyphaga</taxon>
        <taxon>Scarabaeiformia</taxon>
        <taxon>Scarabaeidae</taxon>
        <taxon>Melolonthinae</taxon>
        <taxon>Holotrichia</taxon>
    </lineage>
</organism>
<evidence type="ECO:0000313" key="1">
    <source>
        <dbReference type="EMBL" id="KAI4458029.1"/>
    </source>
</evidence>
<reference evidence="1" key="1">
    <citation type="submission" date="2022-04" db="EMBL/GenBank/DDBJ databases">
        <title>Chromosome-scale genome assembly of Holotrichia oblita Faldermann.</title>
        <authorList>
            <person name="Rongchong L."/>
        </authorList>
    </citation>
    <scope>NUCLEOTIDE SEQUENCE</scope>
    <source>
        <strain evidence="1">81SQS9</strain>
    </source>
</reference>